<feature type="region of interest" description="Disordered" evidence="1">
    <location>
        <begin position="59"/>
        <end position="80"/>
    </location>
</feature>
<dbReference type="EMBL" id="SSOP01000206">
    <property type="protein sequence ID" value="KAB5590018.1"/>
    <property type="molecule type" value="Genomic_DNA"/>
</dbReference>
<sequence>MNFLGAYASQTSQSSANPFALFAVAQSPRETIESYRAAREYSYTEFEILTGGQTRTVRLGSNASSVESEKSTSSSSSKRSWLARRRDAVKQLF</sequence>
<dbReference type="AlphaFoldDB" id="A0A5N5QEX9"/>
<evidence type="ECO:0000313" key="2">
    <source>
        <dbReference type="EMBL" id="KAB5590018.1"/>
    </source>
</evidence>
<feature type="compositionally biased region" description="Low complexity" evidence="1">
    <location>
        <begin position="61"/>
        <end position="80"/>
    </location>
</feature>
<gene>
    <name evidence="2" type="ORF">CTheo_6543</name>
</gene>
<evidence type="ECO:0000256" key="1">
    <source>
        <dbReference type="SAM" id="MobiDB-lite"/>
    </source>
</evidence>
<organism evidence="2 3">
    <name type="scientific">Ceratobasidium theobromae</name>
    <dbReference type="NCBI Taxonomy" id="1582974"/>
    <lineage>
        <taxon>Eukaryota</taxon>
        <taxon>Fungi</taxon>
        <taxon>Dikarya</taxon>
        <taxon>Basidiomycota</taxon>
        <taxon>Agaricomycotina</taxon>
        <taxon>Agaricomycetes</taxon>
        <taxon>Cantharellales</taxon>
        <taxon>Ceratobasidiaceae</taxon>
        <taxon>Ceratobasidium</taxon>
    </lineage>
</organism>
<protein>
    <submittedName>
        <fullName evidence="2">Uncharacterized protein</fullName>
    </submittedName>
</protein>
<dbReference type="Proteomes" id="UP000383932">
    <property type="component" value="Unassembled WGS sequence"/>
</dbReference>
<proteinExistence type="predicted"/>
<reference evidence="2 3" key="1">
    <citation type="journal article" date="2019" name="Fungal Biol. Biotechnol.">
        <title>Draft genome sequence of fastidious pathogen Ceratobasidium theobromae, which causes vascular-streak dieback in Theobroma cacao.</title>
        <authorList>
            <person name="Ali S.S."/>
            <person name="Asman A."/>
            <person name="Shao J."/>
            <person name="Firmansyah A.P."/>
            <person name="Susilo A.W."/>
            <person name="Rosmana A."/>
            <person name="McMahon P."/>
            <person name="Junaid M."/>
            <person name="Guest D."/>
            <person name="Kheng T.Y."/>
            <person name="Meinhardt L.W."/>
            <person name="Bailey B.A."/>
        </authorList>
    </citation>
    <scope>NUCLEOTIDE SEQUENCE [LARGE SCALE GENOMIC DNA]</scope>
    <source>
        <strain evidence="2 3">CT2</strain>
    </source>
</reference>
<dbReference type="OrthoDB" id="3250947at2759"/>
<evidence type="ECO:0000313" key="3">
    <source>
        <dbReference type="Proteomes" id="UP000383932"/>
    </source>
</evidence>
<accession>A0A5N5QEX9</accession>
<comment type="caution">
    <text evidence="2">The sequence shown here is derived from an EMBL/GenBank/DDBJ whole genome shotgun (WGS) entry which is preliminary data.</text>
</comment>
<keyword evidence="3" id="KW-1185">Reference proteome</keyword>
<name>A0A5N5QEX9_9AGAM</name>